<dbReference type="GO" id="GO:0032259">
    <property type="term" value="P:methylation"/>
    <property type="evidence" value="ECO:0007669"/>
    <property type="project" value="UniProtKB-KW"/>
</dbReference>
<evidence type="ECO:0000313" key="1">
    <source>
        <dbReference type="EMBL" id="UNM95478.1"/>
    </source>
</evidence>
<sequence length="236" mass="26742">MTIPKSFDQYAEKYDLWFLENPNVLRSEVKLVAKTLEGCQNIFSVGCGSGLFESILRQEYGIDIENGLEPSEDMANIARKRGLNVTISTAENFAYAGKKYDTIIYNGCPGYITNLETALTQSFHALNPGGKIIVIDIPKESGYGLLYNLAKAVQSWDHPLLKEVYPRHPYPIELVEQANWRTTQEKIETMKKIGFTDFEFFQTLTTHPIYSDNTVEEPIEGFDKGDYVAICAYKHS</sequence>
<dbReference type="Pfam" id="PF13489">
    <property type="entry name" value="Methyltransf_23"/>
    <property type="match status" value="1"/>
</dbReference>
<dbReference type="RefSeq" id="WP_242147761.1">
    <property type="nucleotide sequence ID" value="NZ_CP093379.1"/>
</dbReference>
<gene>
    <name evidence="1" type="ORF">MMG00_09595</name>
</gene>
<evidence type="ECO:0000313" key="2">
    <source>
        <dbReference type="Proteomes" id="UP000829542"/>
    </source>
</evidence>
<dbReference type="GO" id="GO:0008168">
    <property type="term" value="F:methyltransferase activity"/>
    <property type="evidence" value="ECO:0007669"/>
    <property type="project" value="UniProtKB-KW"/>
</dbReference>
<organism evidence="1 2">
    <name type="scientific">Ignatzschineria rhizosphaerae</name>
    <dbReference type="NCBI Taxonomy" id="2923279"/>
    <lineage>
        <taxon>Bacteria</taxon>
        <taxon>Pseudomonadati</taxon>
        <taxon>Pseudomonadota</taxon>
        <taxon>Gammaproteobacteria</taxon>
        <taxon>Cardiobacteriales</taxon>
        <taxon>Ignatzschineriaceae</taxon>
        <taxon>Ignatzschineria</taxon>
    </lineage>
</organism>
<dbReference type="Proteomes" id="UP000829542">
    <property type="component" value="Chromosome"/>
</dbReference>
<proteinExistence type="predicted"/>
<keyword evidence="1" id="KW-0489">Methyltransferase</keyword>
<dbReference type="Gene3D" id="3.40.50.150">
    <property type="entry name" value="Vaccinia Virus protein VP39"/>
    <property type="match status" value="1"/>
</dbReference>
<protein>
    <submittedName>
        <fullName evidence="1">Class I SAM-dependent methyltransferase</fullName>
    </submittedName>
</protein>
<dbReference type="InterPro" id="IPR029063">
    <property type="entry name" value="SAM-dependent_MTases_sf"/>
</dbReference>
<reference evidence="1 2" key="1">
    <citation type="submission" date="2022-03" db="EMBL/GenBank/DDBJ databases">
        <title>Ignatzschineria rhizosphaerae HR5S32.</title>
        <authorList>
            <person name="Sun J.Q."/>
            <person name="Feng J.Y."/>
        </authorList>
    </citation>
    <scope>NUCLEOTIDE SEQUENCE [LARGE SCALE GENOMIC DNA]</scope>
    <source>
        <strain evidence="1 2">HR5S32</strain>
    </source>
</reference>
<keyword evidence="1" id="KW-0808">Transferase</keyword>
<accession>A0ABY3X648</accession>
<keyword evidence="2" id="KW-1185">Reference proteome</keyword>
<name>A0ABY3X648_9GAMM</name>
<dbReference type="EMBL" id="CP093379">
    <property type="protein sequence ID" value="UNM95478.1"/>
    <property type="molecule type" value="Genomic_DNA"/>
</dbReference>
<dbReference type="CDD" id="cd02440">
    <property type="entry name" value="AdoMet_MTases"/>
    <property type="match status" value="1"/>
</dbReference>
<dbReference type="SUPFAM" id="SSF53335">
    <property type="entry name" value="S-adenosyl-L-methionine-dependent methyltransferases"/>
    <property type="match status" value="1"/>
</dbReference>